<dbReference type="Pfam" id="PF13174">
    <property type="entry name" value="TPR_6"/>
    <property type="match status" value="1"/>
</dbReference>
<dbReference type="PROSITE" id="PS50005">
    <property type="entry name" value="TPR"/>
    <property type="match status" value="1"/>
</dbReference>
<dbReference type="EMBL" id="JACHEX010000004">
    <property type="protein sequence ID" value="MBB6063129.1"/>
    <property type="molecule type" value="Genomic_DNA"/>
</dbReference>
<evidence type="ECO:0000256" key="3">
    <source>
        <dbReference type="SAM" id="Phobius"/>
    </source>
</evidence>
<feature type="transmembrane region" description="Helical" evidence="3">
    <location>
        <begin position="149"/>
        <end position="169"/>
    </location>
</feature>
<dbReference type="SUPFAM" id="SSF48452">
    <property type="entry name" value="TPR-like"/>
    <property type="match status" value="1"/>
</dbReference>
<evidence type="ECO:0000313" key="4">
    <source>
        <dbReference type="EMBL" id="MBB6063129.1"/>
    </source>
</evidence>
<name>A0A841GT95_9BACT</name>
<sequence>MNYNLIKFVRKLLKDRQFELAKNIIDIIEAEYPFLKFEYNLFIKNFEEALEIFKNLSHSDLKSLYNIENLENLNLEELLNKIYSSIDDNINYDEIKSEIPEISQLIIFELEKATKEKNKSNEQYLKDLLSKFEKNNYFLKEEKSNSSNFSIIFMSLLVVTLIFTIISLFNPVFFSIKNSINNIESNITSNYYNIKSELSKLNNIANEIFKNTSSLVESNQKMLEKDNSSIINNYFEELKNEIEKLKAQLNYMSTKISTSSPLKNENNQITLFEKFDPNSNETLRFMWLIAYQYYKQKNYLMAKNILETIIDKALSNNLNYLYFIDDAYYYRALIYYEMGDFENSYLLFNDFIERFPNSTYKKHAEYFIKILGGLK</sequence>
<organism evidence="4 5">
    <name type="scientific">Thermosipho japonicus</name>
    <dbReference type="NCBI Taxonomy" id="90323"/>
    <lineage>
        <taxon>Bacteria</taxon>
        <taxon>Thermotogati</taxon>
        <taxon>Thermotogota</taxon>
        <taxon>Thermotogae</taxon>
        <taxon>Thermotogales</taxon>
        <taxon>Fervidobacteriaceae</taxon>
        <taxon>Thermosipho</taxon>
    </lineage>
</organism>
<keyword evidence="3" id="KW-0472">Membrane</keyword>
<dbReference type="InterPro" id="IPR019734">
    <property type="entry name" value="TPR_rpt"/>
</dbReference>
<keyword evidence="1" id="KW-0802">TPR repeat</keyword>
<keyword evidence="5" id="KW-1185">Reference proteome</keyword>
<dbReference type="Gene3D" id="1.25.40.10">
    <property type="entry name" value="Tetratricopeptide repeat domain"/>
    <property type="match status" value="1"/>
</dbReference>
<feature type="repeat" description="TPR" evidence="1">
    <location>
        <begin position="325"/>
        <end position="358"/>
    </location>
</feature>
<protein>
    <submittedName>
        <fullName evidence="4">TolA-binding protein</fullName>
    </submittedName>
</protein>
<keyword evidence="2" id="KW-0175">Coiled coil</keyword>
<keyword evidence="3" id="KW-1133">Transmembrane helix</keyword>
<comment type="caution">
    <text evidence="4">The sequence shown here is derived from an EMBL/GenBank/DDBJ whole genome shotgun (WGS) entry which is preliminary data.</text>
</comment>
<dbReference type="Proteomes" id="UP000555828">
    <property type="component" value="Unassembled WGS sequence"/>
</dbReference>
<evidence type="ECO:0000256" key="1">
    <source>
        <dbReference type="PROSITE-ProRule" id="PRU00339"/>
    </source>
</evidence>
<evidence type="ECO:0000256" key="2">
    <source>
        <dbReference type="SAM" id="Coils"/>
    </source>
</evidence>
<dbReference type="InterPro" id="IPR011990">
    <property type="entry name" value="TPR-like_helical_dom_sf"/>
</dbReference>
<keyword evidence="3" id="KW-0812">Transmembrane</keyword>
<gene>
    <name evidence="4" type="ORF">HNP65_001592</name>
</gene>
<dbReference type="AlphaFoldDB" id="A0A841GT95"/>
<proteinExistence type="predicted"/>
<feature type="coiled-coil region" evidence="2">
    <location>
        <begin position="228"/>
        <end position="255"/>
    </location>
</feature>
<evidence type="ECO:0000313" key="5">
    <source>
        <dbReference type="Proteomes" id="UP000555828"/>
    </source>
</evidence>
<dbReference type="RefSeq" id="WP_184619722.1">
    <property type="nucleotide sequence ID" value="NZ_JACHEX010000004.1"/>
</dbReference>
<reference evidence="4 5" key="1">
    <citation type="submission" date="2020-08" db="EMBL/GenBank/DDBJ databases">
        <title>Genomic Encyclopedia of Type Strains, Phase IV (KMG-IV): sequencing the most valuable type-strain genomes for metagenomic binning, comparative biology and taxonomic classification.</title>
        <authorList>
            <person name="Goeker M."/>
        </authorList>
    </citation>
    <scope>NUCLEOTIDE SEQUENCE [LARGE SCALE GENOMIC DNA]</scope>
    <source>
        <strain evidence="4 5">DSM 13481</strain>
    </source>
</reference>
<accession>A0A841GT95</accession>